<dbReference type="OrthoDB" id="2923952at2"/>
<name>A0A165Z4C8_9BACI</name>
<keyword evidence="2" id="KW-1185">Reference proteome</keyword>
<dbReference type="RefSeq" id="WP_063386502.1">
    <property type="nucleotide sequence ID" value="NZ_LWBR01000005.1"/>
</dbReference>
<gene>
    <name evidence="1" type="ORF">AZI98_01380</name>
</gene>
<accession>A0A165Z4C8</accession>
<protein>
    <submittedName>
        <fullName evidence="1">Uncharacterized protein</fullName>
    </submittedName>
</protein>
<evidence type="ECO:0000313" key="2">
    <source>
        <dbReference type="Proteomes" id="UP000076476"/>
    </source>
</evidence>
<sequence>MTYSFIFKDSFMDLTKTRIREIQTDEEVLLHPKWSFPIGKYSFFSGKEEYKAISTKEHFIHNAFVVLQQDGKEIVRIKNLSLHKKKSIFKELRMVYSQNSFHINSTLAFKTITISNGKEVILTANKISSIFKNLLEMYDYEVQVHQTMNLPFIVWVAIFKGIHLLIRR</sequence>
<evidence type="ECO:0000313" key="1">
    <source>
        <dbReference type="EMBL" id="KZN97822.1"/>
    </source>
</evidence>
<proteinExistence type="predicted"/>
<reference evidence="1 2" key="1">
    <citation type="submission" date="2016-04" db="EMBL/GenBank/DDBJ databases">
        <title>Draft genome sequence of Aeribacillus pallidus 8m3 from petroleum reservoir.</title>
        <authorList>
            <person name="Poltaraus A.B."/>
            <person name="Nazina T.N."/>
            <person name="Tourova T.P."/>
            <person name="Malakho S.M."/>
            <person name="Korshunova A.V."/>
            <person name="Sokolova D.S."/>
        </authorList>
    </citation>
    <scope>NUCLEOTIDE SEQUENCE [LARGE SCALE GENOMIC DNA]</scope>
    <source>
        <strain evidence="1 2">8m3</strain>
    </source>
</reference>
<dbReference type="EMBL" id="LWBR01000005">
    <property type="protein sequence ID" value="KZN97822.1"/>
    <property type="molecule type" value="Genomic_DNA"/>
</dbReference>
<dbReference type="AlphaFoldDB" id="A0A165Z4C8"/>
<organism evidence="1 2">
    <name type="scientific">Aeribacillus pallidus</name>
    <dbReference type="NCBI Taxonomy" id="33936"/>
    <lineage>
        <taxon>Bacteria</taxon>
        <taxon>Bacillati</taxon>
        <taxon>Bacillota</taxon>
        <taxon>Bacilli</taxon>
        <taxon>Bacillales</taxon>
        <taxon>Bacillaceae</taxon>
        <taxon>Aeribacillus</taxon>
    </lineage>
</organism>
<comment type="caution">
    <text evidence="1">The sequence shown here is derived from an EMBL/GenBank/DDBJ whole genome shotgun (WGS) entry which is preliminary data.</text>
</comment>
<dbReference type="Proteomes" id="UP000076476">
    <property type="component" value="Unassembled WGS sequence"/>
</dbReference>